<reference evidence="1" key="1">
    <citation type="journal article" date="2014" name="Front. Microbiol.">
        <title>High frequency of phylogenetically diverse reductive dehalogenase-homologous genes in deep subseafloor sedimentary metagenomes.</title>
        <authorList>
            <person name="Kawai M."/>
            <person name="Futagami T."/>
            <person name="Toyoda A."/>
            <person name="Takaki Y."/>
            <person name="Nishi S."/>
            <person name="Hori S."/>
            <person name="Arai W."/>
            <person name="Tsubouchi T."/>
            <person name="Morono Y."/>
            <person name="Uchiyama I."/>
            <person name="Ito T."/>
            <person name="Fujiyama A."/>
            <person name="Inagaki F."/>
            <person name="Takami H."/>
        </authorList>
    </citation>
    <scope>NUCLEOTIDE SEQUENCE</scope>
    <source>
        <strain evidence="1">Expedition CK06-06</strain>
    </source>
</reference>
<dbReference type="SMART" id="SM00028">
    <property type="entry name" value="TPR"/>
    <property type="match status" value="4"/>
</dbReference>
<dbReference type="EMBL" id="BARS01002915">
    <property type="protein sequence ID" value="GAF74749.1"/>
    <property type="molecule type" value="Genomic_DNA"/>
</dbReference>
<dbReference type="SUPFAM" id="SSF48452">
    <property type="entry name" value="TPR-like"/>
    <property type="match status" value="2"/>
</dbReference>
<sequence>DELRAADSLPQETLEEHFFDLNNWTVARFLLASELAIRRAATTESVSLADEALTALNEKRHRVLVLPYAIRLYVAAGNPSDARQCLDEYVGILHTLQRQTESRQGLAYLQAQVAKAEDDSYAVIDALQPAIVSYASRPELWGLLAEAFIRTDQTRRAVSALIRYLRLRPRDPEMRQQLTKEYLKLRDWSNALKAAQLAESLNPTEIILKLLRIEASINISAEDPENNTPNLQSLASELVKLRTDHTDRVDIRILQAIIAVHLDDPNTAEKELKLAIEECQEPLRAEMQLARFYSRMKRMPDAVNVCQAACESHSEVAEPWLSLSGLHAADADYDTARSCLRQGLDTVVDQRQKRSLSISLALLELVHGDRATGISLLSELAAQDEQEVRARSLLLGIREVQEDQAKVQTLIDEIQEAERESGLMWRLYQAALWLASDEWRSKQQDIATYLQYCIDSDPEWSSPPLILAEMYEKLQDYRRVEDIYHRTL</sequence>
<feature type="non-terminal residue" evidence="1">
    <location>
        <position position="488"/>
    </location>
</feature>
<dbReference type="AlphaFoldDB" id="X0S115"/>
<evidence type="ECO:0000313" key="1">
    <source>
        <dbReference type="EMBL" id="GAF74749.1"/>
    </source>
</evidence>
<name>X0S115_9ZZZZ</name>
<proteinExistence type="predicted"/>
<organism evidence="1">
    <name type="scientific">marine sediment metagenome</name>
    <dbReference type="NCBI Taxonomy" id="412755"/>
    <lineage>
        <taxon>unclassified sequences</taxon>
        <taxon>metagenomes</taxon>
        <taxon>ecological metagenomes</taxon>
    </lineage>
</organism>
<feature type="non-terminal residue" evidence="1">
    <location>
        <position position="1"/>
    </location>
</feature>
<dbReference type="InterPro" id="IPR011990">
    <property type="entry name" value="TPR-like_helical_dom_sf"/>
</dbReference>
<comment type="caution">
    <text evidence="1">The sequence shown here is derived from an EMBL/GenBank/DDBJ whole genome shotgun (WGS) entry which is preliminary data.</text>
</comment>
<dbReference type="InterPro" id="IPR019734">
    <property type="entry name" value="TPR_rpt"/>
</dbReference>
<dbReference type="Gene3D" id="1.25.40.10">
    <property type="entry name" value="Tetratricopeptide repeat domain"/>
    <property type="match status" value="2"/>
</dbReference>
<protein>
    <submittedName>
        <fullName evidence="1">Uncharacterized protein</fullName>
    </submittedName>
</protein>
<gene>
    <name evidence="1" type="ORF">S01H1_05602</name>
</gene>
<accession>X0S115</accession>